<name>A0A6J1F315_CUCMO</name>
<dbReference type="PANTHER" id="PTHR33928:SF4">
    <property type="entry name" value="PECTATE LYASE SUPERFAMILY PROTEIN DOMAIN-CONTAINING PROTEIN"/>
    <property type="match status" value="1"/>
</dbReference>
<dbReference type="GeneID" id="111441905"/>
<dbReference type="AlphaFoldDB" id="A0A6J1F315"/>
<dbReference type="InterPro" id="IPR039279">
    <property type="entry name" value="QRT3-like"/>
</dbReference>
<dbReference type="Gene3D" id="2.160.20.10">
    <property type="entry name" value="Single-stranded right-handed beta-helix, Pectin lyase-like"/>
    <property type="match status" value="1"/>
</dbReference>
<evidence type="ECO:0000313" key="4">
    <source>
        <dbReference type="RefSeq" id="XP_022934866.1"/>
    </source>
</evidence>
<proteinExistence type="predicted"/>
<accession>A0A6J1F315</accession>
<evidence type="ECO:0000256" key="2">
    <source>
        <dbReference type="ARBA" id="ARBA00022512"/>
    </source>
</evidence>
<dbReference type="RefSeq" id="XP_022934866.1">
    <property type="nucleotide sequence ID" value="XM_023079098.1"/>
</dbReference>
<dbReference type="Proteomes" id="UP000504609">
    <property type="component" value="Unplaced"/>
</dbReference>
<sequence>MNPRSYASTSWPFIAFVYAVTISEFVIVSESSYSTSYEDRFMRRLDPSRLHNYQYNGLSSASPSHTYPSQSHLTPLSGSRVYHVVAYGADPTGESDSTEAIEKAISDAFRYPTDAHLMKGILDLGGSQIHLDGGTYKISRPLRLPDIAAGNFMIHGGSLRASDSFPSDGHLIELRSSSPSVMYEYITLKDLMLNCNFRGGGIAIVNSLRTTVDNCYISHFMSEGIVIEGGHESYIRNSFIGQHINMGGDRGEKDFSGIGVKMIGNDNVLRDIVIYSAEIGVMVLGQANVLMGVHCYNKARGLGGIGIYVGSPGFTQTRIVNCYLDYTGVVVEDPVQVHITGCFFLGNALVVLKSIGGVISGLNIVDNMFSGDYTGVRIVELDESKTPFTRIDQVVVDRNNVRGMVVKTTVGRGSTRANGTTWTVDFSSLLLFRNLIKNVGYSLEMEQTQGQGQGQGQVQVFPNHALTNVSHNRVTVQSNVAVAATLHVQVHQTTYAS</sequence>
<comment type="subcellular location">
    <subcellularLocation>
        <location evidence="1">Secreted</location>
        <location evidence="1">Cell wall</location>
    </subcellularLocation>
</comment>
<gene>
    <name evidence="4" type="primary">LOC111441905</name>
</gene>
<dbReference type="SUPFAM" id="SSF51126">
    <property type="entry name" value="Pectin lyase-like"/>
    <property type="match status" value="1"/>
</dbReference>
<protein>
    <submittedName>
        <fullName evidence="4">Polygalacturonase QRT3-like</fullName>
    </submittedName>
</protein>
<reference evidence="4" key="1">
    <citation type="submission" date="2025-08" db="UniProtKB">
        <authorList>
            <consortium name="RefSeq"/>
        </authorList>
    </citation>
    <scope>IDENTIFICATION</scope>
    <source>
        <tissue evidence="4">Young leaves</tissue>
    </source>
</reference>
<dbReference type="KEGG" id="cmos:111441905"/>
<dbReference type="InterPro" id="IPR012334">
    <property type="entry name" value="Pectin_lyas_fold"/>
</dbReference>
<organism evidence="3 4">
    <name type="scientific">Cucurbita moschata</name>
    <name type="common">Winter crookneck squash</name>
    <name type="synonym">Cucurbita pepo var. moschata</name>
    <dbReference type="NCBI Taxonomy" id="3662"/>
    <lineage>
        <taxon>Eukaryota</taxon>
        <taxon>Viridiplantae</taxon>
        <taxon>Streptophyta</taxon>
        <taxon>Embryophyta</taxon>
        <taxon>Tracheophyta</taxon>
        <taxon>Spermatophyta</taxon>
        <taxon>Magnoliopsida</taxon>
        <taxon>eudicotyledons</taxon>
        <taxon>Gunneridae</taxon>
        <taxon>Pentapetalae</taxon>
        <taxon>rosids</taxon>
        <taxon>fabids</taxon>
        <taxon>Cucurbitales</taxon>
        <taxon>Cucurbitaceae</taxon>
        <taxon>Cucurbiteae</taxon>
        <taxon>Cucurbita</taxon>
    </lineage>
</organism>
<dbReference type="InterPro" id="IPR011050">
    <property type="entry name" value="Pectin_lyase_fold/virulence"/>
</dbReference>
<keyword evidence="2" id="KW-0134">Cell wall</keyword>
<keyword evidence="2" id="KW-0964">Secreted</keyword>
<evidence type="ECO:0000256" key="1">
    <source>
        <dbReference type="ARBA" id="ARBA00004191"/>
    </source>
</evidence>
<evidence type="ECO:0000313" key="3">
    <source>
        <dbReference type="Proteomes" id="UP000504609"/>
    </source>
</evidence>
<dbReference type="PANTHER" id="PTHR33928">
    <property type="entry name" value="POLYGALACTURONASE QRT3"/>
    <property type="match status" value="1"/>
</dbReference>
<dbReference type="GO" id="GO:0004650">
    <property type="term" value="F:polygalacturonase activity"/>
    <property type="evidence" value="ECO:0007669"/>
    <property type="project" value="InterPro"/>
</dbReference>
<keyword evidence="3" id="KW-1185">Reference proteome</keyword>